<reference evidence="7 8" key="1">
    <citation type="submission" date="2010-08" db="EMBL/GenBank/DDBJ databases">
        <title>Complete sequence of Clostridium cellulovorans 743B.</title>
        <authorList>
            <consortium name="US DOE Joint Genome Institute"/>
            <person name="Lucas S."/>
            <person name="Copeland A."/>
            <person name="Lapidus A."/>
            <person name="Cheng J.-F."/>
            <person name="Bruce D."/>
            <person name="Goodwin L."/>
            <person name="Pitluck S."/>
            <person name="Chertkov O."/>
            <person name="Detter J.C."/>
            <person name="Han C."/>
            <person name="Tapia R."/>
            <person name="Land M."/>
            <person name="Hauser L."/>
            <person name="Chang Y.-J."/>
            <person name="Jeffries C."/>
            <person name="Kyrpides N."/>
            <person name="Ivanova N."/>
            <person name="Mikhailova N."/>
            <person name="Hemme C.L."/>
            <person name="Woyke T."/>
        </authorList>
    </citation>
    <scope>NUCLEOTIDE SEQUENCE [LARGE SCALE GENOMIC DNA]</scope>
    <source>
        <strain evidence="8">ATCC 35296 / DSM 3052 / OCM 3 / 743B</strain>
    </source>
</reference>
<feature type="binding site" evidence="5">
    <location>
        <position position="61"/>
    </location>
    <ligand>
        <name>[4Fe-4S] cluster</name>
        <dbReference type="ChEBI" id="CHEBI:49883"/>
        <note>4Fe-4S-S-AdoMet</note>
    </ligand>
</feature>
<evidence type="ECO:0000313" key="7">
    <source>
        <dbReference type="EMBL" id="ADL53529.1"/>
    </source>
</evidence>
<gene>
    <name evidence="7" type="ordered locus">Clocel_3861</name>
</gene>
<dbReference type="InterPro" id="IPR058240">
    <property type="entry name" value="rSAM_sf"/>
</dbReference>
<accession>D9SKV7</accession>
<dbReference type="GO" id="GO:0046872">
    <property type="term" value="F:metal ion binding"/>
    <property type="evidence" value="ECO:0007669"/>
    <property type="project" value="UniProtKB-KW"/>
</dbReference>
<feature type="binding site" evidence="5">
    <location>
        <position position="68"/>
    </location>
    <ligand>
        <name>[4Fe-4S] cluster</name>
        <dbReference type="ChEBI" id="CHEBI:49883"/>
        <note>4Fe-4S-S-AdoMet</note>
    </ligand>
</feature>
<evidence type="ECO:0000256" key="3">
    <source>
        <dbReference type="ARBA" id="ARBA00023004"/>
    </source>
</evidence>
<dbReference type="CDD" id="cd01335">
    <property type="entry name" value="Radical_SAM"/>
    <property type="match status" value="1"/>
</dbReference>
<dbReference type="SFLD" id="SFLDS00029">
    <property type="entry name" value="Radical_SAM"/>
    <property type="match status" value="1"/>
</dbReference>
<organism evidence="7 8">
    <name type="scientific">Clostridium cellulovorans (strain ATCC 35296 / DSM 3052 / OCM 3 / 743B)</name>
    <dbReference type="NCBI Taxonomy" id="573061"/>
    <lineage>
        <taxon>Bacteria</taxon>
        <taxon>Bacillati</taxon>
        <taxon>Bacillota</taxon>
        <taxon>Clostridia</taxon>
        <taxon>Eubacteriales</taxon>
        <taxon>Clostridiaceae</taxon>
        <taxon>Clostridium</taxon>
    </lineage>
</organism>
<dbReference type="InterPro" id="IPR013785">
    <property type="entry name" value="Aldolase_TIM"/>
</dbReference>
<feature type="binding site" evidence="5">
    <location>
        <position position="65"/>
    </location>
    <ligand>
        <name>[4Fe-4S] cluster</name>
        <dbReference type="ChEBI" id="CHEBI:49883"/>
        <note>4Fe-4S-S-AdoMet</note>
    </ligand>
</feature>
<dbReference type="InterPro" id="IPR016431">
    <property type="entry name" value="Pyrv-formate_lyase-activ_prd"/>
</dbReference>
<dbReference type="OrthoDB" id="9781783at2"/>
<dbReference type="GO" id="GO:0051536">
    <property type="term" value="F:iron-sulfur cluster binding"/>
    <property type="evidence" value="ECO:0007669"/>
    <property type="project" value="UniProtKB-KW"/>
</dbReference>
<keyword evidence="3 5" id="KW-0408">Iron</keyword>
<dbReference type="Proteomes" id="UP000002730">
    <property type="component" value="Chromosome"/>
</dbReference>
<protein>
    <submittedName>
        <fullName evidence="7">Radical SAM domain protein</fullName>
    </submittedName>
</protein>
<evidence type="ECO:0000256" key="2">
    <source>
        <dbReference type="ARBA" id="ARBA00022723"/>
    </source>
</evidence>
<feature type="domain" description="Radical SAM core" evidence="6">
    <location>
        <begin position="56"/>
        <end position="185"/>
    </location>
</feature>
<dbReference type="InterPro" id="IPR007197">
    <property type="entry name" value="rSAM"/>
</dbReference>
<name>D9SKV7_CLOC7</name>
<dbReference type="Gene3D" id="3.20.20.70">
    <property type="entry name" value="Aldolase class I"/>
    <property type="match status" value="1"/>
</dbReference>
<evidence type="ECO:0000256" key="5">
    <source>
        <dbReference type="PIRSR" id="PIRSR004869-50"/>
    </source>
</evidence>
<dbReference type="InterPro" id="IPR040085">
    <property type="entry name" value="MJ0674-like"/>
</dbReference>
<dbReference type="EMBL" id="CP002160">
    <property type="protein sequence ID" value="ADL53529.1"/>
    <property type="molecule type" value="Genomic_DNA"/>
</dbReference>
<evidence type="ECO:0000256" key="4">
    <source>
        <dbReference type="ARBA" id="ARBA00023014"/>
    </source>
</evidence>
<dbReference type="SUPFAM" id="SSF102114">
    <property type="entry name" value="Radical SAM enzymes"/>
    <property type="match status" value="1"/>
</dbReference>
<evidence type="ECO:0000259" key="6">
    <source>
        <dbReference type="Pfam" id="PF04055"/>
    </source>
</evidence>
<dbReference type="Pfam" id="PF04055">
    <property type="entry name" value="Radical_SAM"/>
    <property type="match status" value="1"/>
</dbReference>
<dbReference type="PIRSF" id="PIRSF004869">
    <property type="entry name" value="PflX_prd"/>
    <property type="match status" value="1"/>
</dbReference>
<comment type="cofactor">
    <cofactor evidence="5">
        <name>[4Fe-4S] cluster</name>
        <dbReference type="ChEBI" id="CHEBI:49883"/>
    </cofactor>
    <text evidence="5">Binds 1 [4Fe-4S] cluster. The cluster is coordinated with 3 cysteines and an exchangeable S-adenosyl-L-methionine.</text>
</comment>
<dbReference type="AlphaFoldDB" id="D9SKV7"/>
<dbReference type="GO" id="GO:0003824">
    <property type="term" value="F:catalytic activity"/>
    <property type="evidence" value="ECO:0007669"/>
    <property type="project" value="InterPro"/>
</dbReference>
<dbReference type="KEGG" id="ccb:Clocel_3861"/>
<dbReference type="STRING" id="573061.Clocel_3861"/>
<keyword evidence="4 5" id="KW-0411">Iron-sulfur</keyword>
<proteinExistence type="predicted"/>
<dbReference type="eggNOG" id="COG1313">
    <property type="taxonomic scope" value="Bacteria"/>
</dbReference>
<sequence length="298" mass="33862">MKILENCTICPRACAVNRINGEKGFCLGKDTVKVARVSLHHWEEPCISGDKGSGTVFFSNCNLRCIFCQNHQISQDNVGKEITISRLSDIFIEQQERGAHNINLVTPTHYAFQIIEALALAKDKGLNIPIIYNSNGYEETDTIKALNGYIDVYLPDLKYYDDKYALKYSKAPNYFEKASKAIEEMFNQVGEAQFDENGLIKKGIIIRHMLLPTLIFDSKKIIDYIIDTFDDKVYVSLMNQYTPMYNAKDYPEINKSVKSKVYDALIDYAIDKGLTKGFIQESGTSTSDFTPDFDLRNV</sequence>
<dbReference type="RefSeq" id="WP_013291948.1">
    <property type="nucleotide sequence ID" value="NC_014393.1"/>
</dbReference>
<evidence type="ECO:0000256" key="1">
    <source>
        <dbReference type="ARBA" id="ARBA00022691"/>
    </source>
</evidence>
<keyword evidence="1 5" id="KW-0949">S-adenosyl-L-methionine</keyword>
<dbReference type="HOGENOM" id="CLU_062674_0_1_9"/>
<evidence type="ECO:0000313" key="8">
    <source>
        <dbReference type="Proteomes" id="UP000002730"/>
    </source>
</evidence>
<dbReference type="PANTHER" id="PTHR43075:SF1">
    <property type="entry name" value="FORMATE LYASE ACTIVATING ENZYME, PUTATIVE (AFU_ORTHOLOGUE AFUA_2G15630)-RELATED"/>
    <property type="match status" value="1"/>
</dbReference>
<keyword evidence="2 5" id="KW-0479">Metal-binding</keyword>
<dbReference type="SFLD" id="SFLDG01099">
    <property type="entry name" value="Uncharacterised_Radical_SAM_Su"/>
    <property type="match status" value="1"/>
</dbReference>
<keyword evidence="8" id="KW-1185">Reference proteome</keyword>
<dbReference type="PANTHER" id="PTHR43075">
    <property type="entry name" value="FORMATE LYASE ACTIVATING ENZYME, PUTATIVE (AFU_ORTHOLOGUE AFUA_2G15630)-RELATED"/>
    <property type="match status" value="1"/>
</dbReference>